<name>A0ABU9BW71_9BURK</name>
<accession>A0ABU9BW71</accession>
<keyword evidence="3" id="KW-1185">Reference proteome</keyword>
<reference evidence="2 3" key="1">
    <citation type="submission" date="2024-04" db="EMBL/GenBank/DDBJ databases">
        <title>Novel species of the genus Ideonella isolated from streams.</title>
        <authorList>
            <person name="Lu H."/>
        </authorList>
    </citation>
    <scope>NUCLEOTIDE SEQUENCE [LARGE SCALE GENOMIC DNA]</scope>
    <source>
        <strain evidence="2 3">DXS29W</strain>
    </source>
</reference>
<evidence type="ECO:0000313" key="2">
    <source>
        <dbReference type="EMBL" id="MEK8034226.1"/>
    </source>
</evidence>
<dbReference type="Proteomes" id="UP001371218">
    <property type="component" value="Unassembled WGS sequence"/>
</dbReference>
<organism evidence="2 3">
    <name type="scientific">Ideonella lacteola</name>
    <dbReference type="NCBI Taxonomy" id="2984193"/>
    <lineage>
        <taxon>Bacteria</taxon>
        <taxon>Pseudomonadati</taxon>
        <taxon>Pseudomonadota</taxon>
        <taxon>Betaproteobacteria</taxon>
        <taxon>Burkholderiales</taxon>
        <taxon>Sphaerotilaceae</taxon>
        <taxon>Ideonella</taxon>
    </lineage>
</organism>
<gene>
    <name evidence="2" type="ORF">AACH06_25650</name>
</gene>
<protein>
    <submittedName>
        <fullName evidence="2">Uncharacterized protein</fullName>
    </submittedName>
</protein>
<keyword evidence="1" id="KW-1133">Transmembrane helix</keyword>
<feature type="transmembrane region" description="Helical" evidence="1">
    <location>
        <begin position="88"/>
        <end position="105"/>
    </location>
</feature>
<keyword evidence="1" id="KW-0472">Membrane</keyword>
<sequence length="108" mass="12452">MGQVEFQETRRPMPQPFGVVALVIRALAVVDAVFVQAILLFWIWHWPGGRHGDLVGAVFSCALLWWAAKRAWRAAFAFDSYRWMSRHFVKLIVAALIVQAIIWLQKVF</sequence>
<dbReference type="EMBL" id="JBBUTG010000026">
    <property type="protein sequence ID" value="MEK8034226.1"/>
    <property type="molecule type" value="Genomic_DNA"/>
</dbReference>
<feature type="transmembrane region" description="Helical" evidence="1">
    <location>
        <begin position="20"/>
        <end position="44"/>
    </location>
</feature>
<evidence type="ECO:0000256" key="1">
    <source>
        <dbReference type="SAM" id="Phobius"/>
    </source>
</evidence>
<proteinExistence type="predicted"/>
<comment type="caution">
    <text evidence="2">The sequence shown here is derived from an EMBL/GenBank/DDBJ whole genome shotgun (WGS) entry which is preliminary data.</text>
</comment>
<feature type="transmembrane region" description="Helical" evidence="1">
    <location>
        <begin position="50"/>
        <end position="68"/>
    </location>
</feature>
<dbReference type="RefSeq" id="WP_341428654.1">
    <property type="nucleotide sequence ID" value="NZ_JBBUTG010000026.1"/>
</dbReference>
<keyword evidence="1" id="KW-0812">Transmembrane</keyword>
<evidence type="ECO:0000313" key="3">
    <source>
        <dbReference type="Proteomes" id="UP001371218"/>
    </source>
</evidence>